<gene>
    <name evidence="1" type="ORF">PVE_R2G0435</name>
</gene>
<organism evidence="1 2">
    <name type="scientific">Pseudomonas veronii 1YdBTEX2</name>
    <dbReference type="NCBI Taxonomy" id="1295141"/>
    <lineage>
        <taxon>Bacteria</taxon>
        <taxon>Pseudomonadati</taxon>
        <taxon>Pseudomonadota</taxon>
        <taxon>Gammaproteobacteria</taxon>
        <taxon>Pseudomonadales</taxon>
        <taxon>Pseudomonadaceae</taxon>
        <taxon>Pseudomonas</taxon>
    </lineage>
</organism>
<evidence type="ECO:0000313" key="1">
    <source>
        <dbReference type="EMBL" id="SBW84461.1"/>
    </source>
</evidence>
<dbReference type="Proteomes" id="UP000245431">
    <property type="component" value="Chromosome PVE_r2"/>
</dbReference>
<sequence>MDLITARPALNNVDVFVKGVMLTFPSQFTCRMDVLQAVFLEPCEADLDAVNPDLSCFGDLRTEMNYSDLEGLHNDSDIAEANSGGPSAIFHAGRLINYKRLRQDRELIAEYIDVLAIEHTRGEKFPTSSKLTQSFRANGCFLDSVDISTLDLNWALAAEEVVTAALAGIAYELGMTSPFYKEETAPTKALAIHRHLNAYLDQLDKVTGTKARVAEMNMLTDELIGEILDEER</sequence>
<protein>
    <submittedName>
        <fullName evidence="1">Uncharacterized protein</fullName>
    </submittedName>
</protein>
<dbReference type="AlphaFoldDB" id="A0A1D3K8F0"/>
<reference evidence="2" key="1">
    <citation type="submission" date="2016-07" db="EMBL/GenBank/DDBJ databases">
        <authorList>
            <person name="Florea S."/>
            <person name="Webb J.S."/>
            <person name="Jaromczyk J."/>
            <person name="Schardl C.L."/>
        </authorList>
    </citation>
    <scope>NUCLEOTIDE SEQUENCE [LARGE SCALE GENOMIC DNA]</scope>
    <source>
        <strain evidence="2">1YdBTEX2</strain>
    </source>
</reference>
<accession>A0A1D3K8F0</accession>
<name>A0A1D3K8F0_PSEVE</name>
<dbReference type="EMBL" id="LT599584">
    <property type="protein sequence ID" value="SBW84461.1"/>
    <property type="molecule type" value="Genomic_DNA"/>
</dbReference>
<proteinExistence type="predicted"/>
<evidence type="ECO:0000313" key="2">
    <source>
        <dbReference type="Proteomes" id="UP000245431"/>
    </source>
</evidence>